<dbReference type="PRINTS" id="PR01438">
    <property type="entry name" value="UNVRSLSTRESS"/>
</dbReference>
<feature type="domain" description="UspA" evidence="1">
    <location>
        <begin position="26"/>
        <end position="169"/>
    </location>
</feature>
<dbReference type="Proteomes" id="UP001211907">
    <property type="component" value="Unassembled WGS sequence"/>
</dbReference>
<dbReference type="Pfam" id="PF00582">
    <property type="entry name" value="Usp"/>
    <property type="match status" value="1"/>
</dbReference>
<dbReference type="AlphaFoldDB" id="A0AAD5T4U1"/>
<sequence length="176" mass="19391">MATISEQEEIVNLHDAHGKVAPAHNRVIAIPVDASKFSEFAFNWAIKNLVRAETDQIVLLNVRPAATVPKFFAATGTDVSTELDRIQSAYKQQSHELLQSYAAKLAPNKYNIRGVALVGDPREQITLKVEEIHADMLVIGSRGLGAFQKVVLGSVSEYLIQHLNIPVIVPRSNELK</sequence>
<dbReference type="InterPro" id="IPR006015">
    <property type="entry name" value="Universal_stress_UspA"/>
</dbReference>
<dbReference type="PANTHER" id="PTHR31964:SF113">
    <property type="entry name" value="USPA DOMAIN-CONTAINING PROTEIN"/>
    <property type="match status" value="1"/>
</dbReference>
<dbReference type="PANTHER" id="PTHR31964">
    <property type="entry name" value="ADENINE NUCLEOTIDE ALPHA HYDROLASES-LIKE SUPERFAMILY PROTEIN"/>
    <property type="match status" value="1"/>
</dbReference>
<name>A0AAD5T4U1_9FUNG</name>
<dbReference type="Gene3D" id="3.40.50.620">
    <property type="entry name" value="HUPs"/>
    <property type="match status" value="1"/>
</dbReference>
<gene>
    <name evidence="2" type="ORF">HK100_008880</name>
</gene>
<dbReference type="CDD" id="cd23659">
    <property type="entry name" value="USP_At3g01520-like"/>
    <property type="match status" value="1"/>
</dbReference>
<dbReference type="SUPFAM" id="SSF52402">
    <property type="entry name" value="Adenine nucleotide alpha hydrolases-like"/>
    <property type="match status" value="1"/>
</dbReference>
<accession>A0AAD5T4U1</accession>
<protein>
    <recommendedName>
        <fullName evidence="1">UspA domain-containing protein</fullName>
    </recommendedName>
</protein>
<comment type="caution">
    <text evidence="2">The sequence shown here is derived from an EMBL/GenBank/DDBJ whole genome shotgun (WGS) entry which is preliminary data.</text>
</comment>
<proteinExistence type="predicted"/>
<keyword evidence="3" id="KW-1185">Reference proteome</keyword>
<dbReference type="InterPro" id="IPR014729">
    <property type="entry name" value="Rossmann-like_a/b/a_fold"/>
</dbReference>
<dbReference type="InterPro" id="IPR006016">
    <property type="entry name" value="UspA"/>
</dbReference>
<organism evidence="2 3">
    <name type="scientific">Physocladia obscura</name>
    <dbReference type="NCBI Taxonomy" id="109957"/>
    <lineage>
        <taxon>Eukaryota</taxon>
        <taxon>Fungi</taxon>
        <taxon>Fungi incertae sedis</taxon>
        <taxon>Chytridiomycota</taxon>
        <taxon>Chytridiomycota incertae sedis</taxon>
        <taxon>Chytridiomycetes</taxon>
        <taxon>Chytridiales</taxon>
        <taxon>Chytriomycetaceae</taxon>
        <taxon>Physocladia</taxon>
    </lineage>
</organism>
<evidence type="ECO:0000313" key="3">
    <source>
        <dbReference type="Proteomes" id="UP001211907"/>
    </source>
</evidence>
<reference evidence="2" key="1">
    <citation type="submission" date="2020-05" db="EMBL/GenBank/DDBJ databases">
        <title>Phylogenomic resolution of chytrid fungi.</title>
        <authorList>
            <person name="Stajich J.E."/>
            <person name="Amses K."/>
            <person name="Simmons R."/>
            <person name="Seto K."/>
            <person name="Myers J."/>
            <person name="Bonds A."/>
            <person name="Quandt C.A."/>
            <person name="Barry K."/>
            <person name="Liu P."/>
            <person name="Grigoriev I."/>
            <person name="Longcore J.E."/>
            <person name="James T.Y."/>
        </authorList>
    </citation>
    <scope>NUCLEOTIDE SEQUENCE</scope>
    <source>
        <strain evidence="2">JEL0513</strain>
    </source>
</reference>
<evidence type="ECO:0000259" key="1">
    <source>
        <dbReference type="Pfam" id="PF00582"/>
    </source>
</evidence>
<evidence type="ECO:0000313" key="2">
    <source>
        <dbReference type="EMBL" id="KAJ3128975.1"/>
    </source>
</evidence>
<dbReference type="EMBL" id="JADGJH010000441">
    <property type="protein sequence ID" value="KAJ3128975.1"/>
    <property type="molecule type" value="Genomic_DNA"/>
</dbReference>